<feature type="signal peptide" evidence="1">
    <location>
        <begin position="1"/>
        <end position="21"/>
    </location>
</feature>
<evidence type="ECO:0008006" key="4">
    <source>
        <dbReference type="Google" id="ProtNLM"/>
    </source>
</evidence>
<keyword evidence="3" id="KW-1185">Reference proteome</keyword>
<feature type="chain" id="PRO_5019053147" description="DUF11 domain-containing protein" evidence="1">
    <location>
        <begin position="22"/>
        <end position="960"/>
    </location>
</feature>
<dbReference type="Proteomes" id="UP000283734">
    <property type="component" value="Unassembled WGS sequence"/>
</dbReference>
<comment type="caution">
    <text evidence="2">The sequence shown here is derived from an EMBL/GenBank/DDBJ whole genome shotgun (WGS) entry which is preliminary data.</text>
</comment>
<protein>
    <recommendedName>
        <fullName evidence="4">DUF11 domain-containing protein</fullName>
    </recommendedName>
</protein>
<reference evidence="2 3" key="1">
    <citation type="submission" date="2018-09" db="EMBL/GenBank/DDBJ databases">
        <title>Alcanivorax profundi sp. nov., isolated from 1000 m-depth seawater of the Mariana Trench.</title>
        <authorList>
            <person name="Liu J."/>
        </authorList>
    </citation>
    <scope>NUCLEOTIDE SEQUENCE [LARGE SCALE GENOMIC DNA]</scope>
    <source>
        <strain evidence="2 3">MTEO17</strain>
    </source>
</reference>
<dbReference type="OrthoDB" id="28777at2"/>
<dbReference type="AlphaFoldDB" id="A0A418XY34"/>
<organism evidence="2 3">
    <name type="scientific">Alcanivorax profundi</name>
    <dbReference type="NCBI Taxonomy" id="2338368"/>
    <lineage>
        <taxon>Bacteria</taxon>
        <taxon>Pseudomonadati</taxon>
        <taxon>Pseudomonadota</taxon>
        <taxon>Gammaproteobacteria</taxon>
        <taxon>Oceanospirillales</taxon>
        <taxon>Alcanivoracaceae</taxon>
        <taxon>Alcanivorax</taxon>
    </lineage>
</organism>
<keyword evidence="1" id="KW-0732">Signal</keyword>
<proteinExistence type="predicted"/>
<evidence type="ECO:0000256" key="1">
    <source>
        <dbReference type="SAM" id="SignalP"/>
    </source>
</evidence>
<name>A0A418XY34_9GAMM</name>
<dbReference type="EMBL" id="QYYA01000002">
    <property type="protein sequence ID" value="RJG17929.1"/>
    <property type="molecule type" value="Genomic_DNA"/>
</dbReference>
<gene>
    <name evidence="2" type="ORF">D4A39_05400</name>
</gene>
<accession>A0A418XY34</accession>
<evidence type="ECO:0000313" key="2">
    <source>
        <dbReference type="EMBL" id="RJG17929.1"/>
    </source>
</evidence>
<evidence type="ECO:0000313" key="3">
    <source>
        <dbReference type="Proteomes" id="UP000283734"/>
    </source>
</evidence>
<sequence length="960" mass="99409">MNMLQRFLLVCLVMAGALAQAAAPAAGTLIKNQASASYRACLDDGCTEQAEAQRVTSNLVQTLIRNVPGLELVSDQGKPAVPGGYVYFSHVLTNTGNGPDQYQFCLDTISSDFVSWTVYRDEDGDGQPDVGGALFNQSDADACWDSLTRTLIADETFSLVIEAELSNAVVAGQQPSLRLLASSNEDNVIVATNTDEADVVNGPVIEVVKSLSEREGRSPAGPVTVTLEYRNASDQTATDIVIEDILPTVTVDGVAGGMTYVAGSARWSQTGSTVLTDDGEDGSQGSAPDLIDYCAYDEDATNPDCHDRVRAEVQQLPPGGIGILTFDVMIDSGIAAGDRVRNTARFRYANQAGDTVFGSPSPFSTNSVSYRVIGRALQPAVVANNDTSDSVTGNDDVSDTGNRVEVAAVGQGGTVAFDNLIWNTGDGEDSFDILVDSVNDRQGNALATPFPANSVFQLYKADGATPLVDTDGNGVADTGPIPLPDAVTGQCPARYVTDTVNGACGVRVILRAILPPDVLGGPFAVTKIARSVSDTSVSNAVSDILLAITTNNVDLTNDQPVNGSAPGEGVGPEATPVRTLSIAPGGQGAFVVYINNTGARQDTYELQVSSSNFSPGQLPAQWQVAWHRDGGTGDCSSLGPALTNSGLVPAGGQRLMCVQVKVPDTESGDQTVSLYLRALSPTSGVSDIKHDAVTVVAGPALSLQPDQVGQVAPGASTTYSHQLTNTGNVDLSNVLLSASPAAAADNGWSVTLYEDSNDNGLWDPDDALIIDGTPLQTAGSDGVLTVGESISVFARVFAPANAAFGTVNIKTLTVTAEGAAQTVSDQATDTTTVNNTDVAITKEQALDGNCDGVPDGPGSCSADGCFVYTPFQATPGEQCVIYRLTATNTGSQSMYEVTINDRTQPYTSMLGAATRCSSPTGDCAGDVVAPGDAATGDVSVNIGELRAGQQAVLIFGLRVE</sequence>